<proteinExistence type="predicted"/>
<name>U3A0F8_VIBPR</name>
<dbReference type="Proteomes" id="UP000016570">
    <property type="component" value="Unassembled WGS sequence"/>
</dbReference>
<evidence type="ECO:0000313" key="2">
    <source>
        <dbReference type="Proteomes" id="UP000016570"/>
    </source>
</evidence>
<reference evidence="1 2" key="1">
    <citation type="submission" date="2013-09" db="EMBL/GenBank/DDBJ databases">
        <title>Whole genome shotgun sequence of Vibrio proteolyticus NBRC 13287.</title>
        <authorList>
            <person name="Isaki S."/>
            <person name="Hosoyama A."/>
            <person name="Numata M."/>
            <person name="Hashimoto M."/>
            <person name="Hosoyama Y."/>
            <person name="Tsuchikane K."/>
            <person name="Noguchi M."/>
            <person name="Hirakata S."/>
            <person name="Ichikawa N."/>
            <person name="Ohji S."/>
            <person name="Yamazoe A."/>
            <person name="Fujita N."/>
        </authorList>
    </citation>
    <scope>NUCLEOTIDE SEQUENCE [LARGE SCALE GENOMIC DNA]</scope>
    <source>
        <strain evidence="1 2">NBRC 13287</strain>
    </source>
</reference>
<gene>
    <name evidence="1" type="ORF">VPR01S_06_01930</name>
</gene>
<evidence type="ECO:0000313" key="1">
    <source>
        <dbReference type="EMBL" id="GAD67175.1"/>
    </source>
</evidence>
<organism evidence="1 2">
    <name type="scientific">Vibrio proteolyticus NBRC 13287</name>
    <dbReference type="NCBI Taxonomy" id="1219065"/>
    <lineage>
        <taxon>Bacteria</taxon>
        <taxon>Pseudomonadati</taxon>
        <taxon>Pseudomonadota</taxon>
        <taxon>Gammaproteobacteria</taxon>
        <taxon>Vibrionales</taxon>
        <taxon>Vibrionaceae</taxon>
        <taxon>Vibrio</taxon>
    </lineage>
</organism>
<keyword evidence="2" id="KW-1185">Reference proteome</keyword>
<accession>U3A0F8</accession>
<comment type="caution">
    <text evidence="1">The sequence shown here is derived from an EMBL/GenBank/DDBJ whole genome shotgun (WGS) entry which is preliminary data.</text>
</comment>
<protein>
    <submittedName>
        <fullName evidence="1">Uncharacterized protein</fullName>
    </submittedName>
</protein>
<dbReference type="AlphaFoldDB" id="U3A0F8"/>
<sequence length="71" mass="8246">MRHTHKVNTRFTHTFVTHQLGLVTIYDHVAVSVVCRCPAEVGEDKGFDSNKMNRWFLLDQRQVVISKMTSK</sequence>
<dbReference type="EMBL" id="BATJ01000006">
    <property type="protein sequence ID" value="GAD67175.1"/>
    <property type="molecule type" value="Genomic_DNA"/>
</dbReference>